<feature type="region of interest" description="Disordered" evidence="1">
    <location>
        <begin position="1"/>
        <end position="30"/>
    </location>
</feature>
<gene>
    <name evidence="3" type="ORF">SCHPADRAFT_870064</name>
</gene>
<dbReference type="Proteomes" id="UP000053477">
    <property type="component" value="Unassembled WGS sequence"/>
</dbReference>
<dbReference type="InterPro" id="IPR041260">
    <property type="entry name" value="Sld7_C"/>
</dbReference>
<name>A0A0H2RWI4_9AGAM</name>
<reference evidence="3 4" key="1">
    <citation type="submission" date="2015-04" db="EMBL/GenBank/DDBJ databases">
        <title>Complete genome sequence of Schizopora paradoxa KUC8140, a cosmopolitan wood degrader in East Asia.</title>
        <authorList>
            <consortium name="DOE Joint Genome Institute"/>
            <person name="Min B."/>
            <person name="Park H."/>
            <person name="Jang Y."/>
            <person name="Kim J.-J."/>
            <person name="Kim K.H."/>
            <person name="Pangilinan J."/>
            <person name="Lipzen A."/>
            <person name="Riley R."/>
            <person name="Grigoriev I.V."/>
            <person name="Spatafora J.W."/>
            <person name="Choi I.-G."/>
        </authorList>
    </citation>
    <scope>NUCLEOTIDE SEQUENCE [LARGE SCALE GENOMIC DNA]</scope>
    <source>
        <strain evidence="3 4">KUC8140</strain>
    </source>
</reference>
<keyword evidence="4" id="KW-1185">Reference proteome</keyword>
<evidence type="ECO:0000313" key="4">
    <source>
        <dbReference type="Proteomes" id="UP000053477"/>
    </source>
</evidence>
<feature type="region of interest" description="Disordered" evidence="1">
    <location>
        <begin position="198"/>
        <end position="324"/>
    </location>
</feature>
<dbReference type="AlphaFoldDB" id="A0A0H2RWI4"/>
<accession>A0A0H2RWI4</accession>
<protein>
    <recommendedName>
        <fullName evidence="2">Sld7 C-terminal domain-containing protein</fullName>
    </recommendedName>
</protein>
<sequence length="412" mass="45033">MSSTETSSSLPELKITASTPPKPLQQQPPIIRDTTPRLLYRGALSLPDSHLLLDGLTFTIDLPTDDQQASLKLLETPLPLALEILRGRPSLSFIGVERLDAFRAQKLGCEYDDGVNLHIHPRCTLTRQLFTHNLCTRPIDPETGRTILGIRIRLGDGDASKSSSSNDIVVYGQIHPSSSIMLLRVARIVPLAPTPALPKAVSKLRPPRPDDPTPRLPPVGFSLARIGLVNSSKRPAPNNASKESRPTKKPRKEQDAVAPVLALDASVKELGKKSRIGQKPVPDDTGTFKVPSLPPQKRPTEKAKDKGKAKEKAPESALVSGAQGSDVESKNKMFVKKRTVDLLTSAGITKNDPEFKEFFNAVYKGTTFALRVKMRSVPMEEDTREASVIERIVQAHVSMYLSGRGIDIPVAR</sequence>
<evidence type="ECO:0000313" key="3">
    <source>
        <dbReference type="EMBL" id="KLO16204.1"/>
    </source>
</evidence>
<evidence type="ECO:0000259" key="2">
    <source>
        <dbReference type="Pfam" id="PF18596"/>
    </source>
</evidence>
<dbReference type="Pfam" id="PF18596">
    <property type="entry name" value="Sld7_C"/>
    <property type="match status" value="1"/>
</dbReference>
<evidence type="ECO:0000256" key="1">
    <source>
        <dbReference type="SAM" id="MobiDB-lite"/>
    </source>
</evidence>
<feature type="compositionally biased region" description="Low complexity" evidence="1">
    <location>
        <begin position="1"/>
        <end position="13"/>
    </location>
</feature>
<dbReference type="EMBL" id="KQ085919">
    <property type="protein sequence ID" value="KLO16204.1"/>
    <property type="molecule type" value="Genomic_DNA"/>
</dbReference>
<organism evidence="3 4">
    <name type="scientific">Schizopora paradoxa</name>
    <dbReference type="NCBI Taxonomy" id="27342"/>
    <lineage>
        <taxon>Eukaryota</taxon>
        <taxon>Fungi</taxon>
        <taxon>Dikarya</taxon>
        <taxon>Basidiomycota</taxon>
        <taxon>Agaricomycotina</taxon>
        <taxon>Agaricomycetes</taxon>
        <taxon>Hymenochaetales</taxon>
        <taxon>Schizoporaceae</taxon>
        <taxon>Schizopora</taxon>
    </lineage>
</organism>
<dbReference type="InParanoid" id="A0A0H2RWI4"/>
<feature type="compositionally biased region" description="Polar residues" evidence="1">
    <location>
        <begin position="229"/>
        <end position="241"/>
    </location>
</feature>
<proteinExistence type="predicted"/>
<feature type="compositionally biased region" description="Basic and acidic residues" evidence="1">
    <location>
        <begin position="298"/>
        <end position="314"/>
    </location>
</feature>
<dbReference type="OrthoDB" id="5599874at2759"/>
<feature type="domain" description="Sld7 C-terminal" evidence="2">
    <location>
        <begin position="328"/>
        <end position="400"/>
    </location>
</feature>